<dbReference type="Proteomes" id="UP000006911">
    <property type="component" value="Unassembled WGS sequence"/>
</dbReference>
<dbReference type="InParanoid" id="D5GCR1"/>
<feature type="chain" id="PRO_5003072695" evidence="1">
    <location>
        <begin position="23"/>
        <end position="196"/>
    </location>
</feature>
<keyword evidence="4" id="KW-1185">Reference proteome</keyword>
<feature type="domain" description="Ubiquitin 3 binding protein But2 C-terminal" evidence="2">
    <location>
        <begin position="33"/>
        <end position="163"/>
    </location>
</feature>
<gene>
    <name evidence="3" type="ORF">GSTUM_00005977001</name>
</gene>
<evidence type="ECO:0000256" key="1">
    <source>
        <dbReference type="SAM" id="SignalP"/>
    </source>
</evidence>
<dbReference type="RefSeq" id="XP_002838113.1">
    <property type="nucleotide sequence ID" value="XM_002838067.1"/>
</dbReference>
<dbReference type="InterPro" id="IPR018620">
    <property type="entry name" value="Ubiquitin3-bd_protein_But2_C"/>
</dbReference>
<dbReference type="GeneID" id="9187923"/>
<proteinExistence type="predicted"/>
<dbReference type="STRING" id="656061.D5GCR1"/>
<dbReference type="EMBL" id="FN430120">
    <property type="protein sequence ID" value="CAZ82304.1"/>
    <property type="molecule type" value="Genomic_DNA"/>
</dbReference>
<feature type="signal peptide" evidence="1">
    <location>
        <begin position="1"/>
        <end position="22"/>
    </location>
</feature>
<keyword evidence="1" id="KW-0732">Signal</keyword>
<accession>D5GCR1</accession>
<organism evidence="3 4">
    <name type="scientific">Tuber melanosporum (strain Mel28)</name>
    <name type="common">Perigord black truffle</name>
    <dbReference type="NCBI Taxonomy" id="656061"/>
    <lineage>
        <taxon>Eukaryota</taxon>
        <taxon>Fungi</taxon>
        <taxon>Dikarya</taxon>
        <taxon>Ascomycota</taxon>
        <taxon>Pezizomycotina</taxon>
        <taxon>Pezizomycetes</taxon>
        <taxon>Pezizales</taxon>
        <taxon>Tuberaceae</taxon>
        <taxon>Tuber</taxon>
    </lineage>
</organism>
<evidence type="ECO:0000259" key="2">
    <source>
        <dbReference type="Pfam" id="PF09792"/>
    </source>
</evidence>
<dbReference type="Pfam" id="PF09792">
    <property type="entry name" value="But2"/>
    <property type="match status" value="1"/>
</dbReference>
<dbReference type="KEGG" id="tml:GSTUM_00005977001"/>
<evidence type="ECO:0000313" key="4">
    <source>
        <dbReference type="Proteomes" id="UP000006911"/>
    </source>
</evidence>
<reference evidence="3 4" key="1">
    <citation type="journal article" date="2010" name="Nature">
        <title>Perigord black truffle genome uncovers evolutionary origins and mechanisms of symbiosis.</title>
        <authorList>
            <person name="Martin F."/>
            <person name="Kohler A."/>
            <person name="Murat C."/>
            <person name="Balestrini R."/>
            <person name="Coutinho P.M."/>
            <person name="Jaillon O."/>
            <person name="Montanini B."/>
            <person name="Morin E."/>
            <person name="Noel B."/>
            <person name="Percudani R."/>
            <person name="Porcel B."/>
            <person name="Rubini A."/>
            <person name="Amicucci A."/>
            <person name="Amselem J."/>
            <person name="Anthouard V."/>
            <person name="Arcioni S."/>
            <person name="Artiguenave F."/>
            <person name="Aury J.M."/>
            <person name="Ballario P."/>
            <person name="Bolchi A."/>
            <person name="Brenna A."/>
            <person name="Brun A."/>
            <person name="Buee M."/>
            <person name="Cantarel B."/>
            <person name="Chevalier G."/>
            <person name="Couloux A."/>
            <person name="Da Silva C."/>
            <person name="Denoeud F."/>
            <person name="Duplessis S."/>
            <person name="Ghignone S."/>
            <person name="Hilselberger B."/>
            <person name="Iotti M."/>
            <person name="Marcais B."/>
            <person name="Mello A."/>
            <person name="Miranda M."/>
            <person name="Pacioni G."/>
            <person name="Quesneville H."/>
            <person name="Riccioni C."/>
            <person name="Ruotolo R."/>
            <person name="Splivallo R."/>
            <person name="Stocchi V."/>
            <person name="Tisserant E."/>
            <person name="Viscomi A.R."/>
            <person name="Zambonelli A."/>
            <person name="Zampieri E."/>
            <person name="Henrissat B."/>
            <person name="Lebrun M.H."/>
            <person name="Paolocci F."/>
            <person name="Bonfante P."/>
            <person name="Ottonello S."/>
            <person name="Wincker P."/>
        </authorList>
    </citation>
    <scope>NUCLEOTIDE SEQUENCE [LARGE SCALE GENOMIC DNA]</scope>
    <source>
        <strain evidence="3 4">Mel28</strain>
    </source>
</reference>
<protein>
    <submittedName>
        <fullName evidence="3">(Perigord truffle) hypothetical protein</fullName>
    </submittedName>
</protein>
<sequence length="196" mass="21352">MRYTLIAIIPALSTLASGLAVADQTTLLGAIYFPDIAVVIKEDHPNKPFPTHNAQVSRTNGQNTVKTLLGFYLPGFAPGKDCKIRFIEPYTSSGSSEMQLFTTIGYPTAKSTWNSKPSTNNHIGTFEASAPGPPKVIEDFDLTFDCPTTPTQYGFEVQPVEDNDYVAWNIRMGGFVIIPQYEQGSLVLTGVVVRGT</sequence>
<evidence type="ECO:0000313" key="3">
    <source>
        <dbReference type="EMBL" id="CAZ82304.1"/>
    </source>
</evidence>
<name>D5GCR1_TUBMM</name>
<dbReference type="AlphaFoldDB" id="D5GCR1"/>
<dbReference type="HOGENOM" id="CLU_1391140_0_0_1"/>